<name>A0A0D0C020_9AGAR</name>
<reference evidence="1 2" key="1">
    <citation type="submission" date="2014-04" db="EMBL/GenBank/DDBJ databases">
        <title>Evolutionary Origins and Diversification of the Mycorrhizal Mutualists.</title>
        <authorList>
            <consortium name="DOE Joint Genome Institute"/>
            <consortium name="Mycorrhizal Genomics Consortium"/>
            <person name="Kohler A."/>
            <person name="Kuo A."/>
            <person name="Nagy L.G."/>
            <person name="Floudas D."/>
            <person name="Copeland A."/>
            <person name="Barry K.W."/>
            <person name="Cichocki N."/>
            <person name="Veneault-Fourrey C."/>
            <person name="LaButti K."/>
            <person name="Lindquist E.A."/>
            <person name="Lipzen A."/>
            <person name="Lundell T."/>
            <person name="Morin E."/>
            <person name="Murat C."/>
            <person name="Riley R."/>
            <person name="Ohm R."/>
            <person name="Sun H."/>
            <person name="Tunlid A."/>
            <person name="Henrissat B."/>
            <person name="Grigoriev I.V."/>
            <person name="Hibbett D.S."/>
            <person name="Martin F."/>
        </authorList>
    </citation>
    <scope>NUCLEOTIDE SEQUENCE [LARGE SCALE GENOMIC DNA]</scope>
    <source>
        <strain evidence="1 2">FD-317 M1</strain>
    </source>
</reference>
<dbReference type="AlphaFoldDB" id="A0A0D0C020"/>
<dbReference type="HOGENOM" id="CLU_1289033_0_0_1"/>
<evidence type="ECO:0000313" key="1">
    <source>
        <dbReference type="EMBL" id="KIK61531.1"/>
    </source>
</evidence>
<gene>
    <name evidence="1" type="ORF">GYMLUDRAFT_243234</name>
</gene>
<dbReference type="Proteomes" id="UP000053593">
    <property type="component" value="Unassembled WGS sequence"/>
</dbReference>
<sequence length="214" mass="23776">MPGFIYIQAANMFPHNTSLVTYLHLIDGFMYSCNPTVFTSVAPSRKISKASTLPQPDIPMFWDNTHAQMLIHFIVSPSGNLKSDFDTFSSFSFGTWVEILDRLYHGNIGVIADNPAKITSATKLEVLIVLCLLHSFDELGTVQDVQQALKVKCKYTAHLHKPLIRPAHCYTSIMKAEDLARKFDIELLVCNALKKGIQILKSASIATSLETGNS</sequence>
<evidence type="ECO:0000313" key="2">
    <source>
        <dbReference type="Proteomes" id="UP000053593"/>
    </source>
</evidence>
<protein>
    <submittedName>
        <fullName evidence="1">Uncharacterized protein</fullName>
    </submittedName>
</protein>
<dbReference type="EMBL" id="KN834770">
    <property type="protein sequence ID" value="KIK61531.1"/>
    <property type="molecule type" value="Genomic_DNA"/>
</dbReference>
<proteinExistence type="predicted"/>
<keyword evidence="2" id="KW-1185">Reference proteome</keyword>
<accession>A0A0D0C020</accession>
<organism evidence="1 2">
    <name type="scientific">Collybiopsis luxurians FD-317 M1</name>
    <dbReference type="NCBI Taxonomy" id="944289"/>
    <lineage>
        <taxon>Eukaryota</taxon>
        <taxon>Fungi</taxon>
        <taxon>Dikarya</taxon>
        <taxon>Basidiomycota</taxon>
        <taxon>Agaricomycotina</taxon>
        <taxon>Agaricomycetes</taxon>
        <taxon>Agaricomycetidae</taxon>
        <taxon>Agaricales</taxon>
        <taxon>Marasmiineae</taxon>
        <taxon>Omphalotaceae</taxon>
        <taxon>Collybiopsis</taxon>
        <taxon>Collybiopsis luxurians</taxon>
    </lineage>
</organism>